<protein>
    <submittedName>
        <fullName evidence="1">Uncharacterized protein</fullName>
    </submittedName>
</protein>
<evidence type="ECO:0000313" key="1">
    <source>
        <dbReference type="EMBL" id="OXG19251.1"/>
    </source>
</evidence>
<organism evidence="1 2">
    <name type="scientific">Cryptococcus neoformans Tu259-1</name>
    <dbReference type="NCBI Taxonomy" id="1230072"/>
    <lineage>
        <taxon>Eukaryota</taxon>
        <taxon>Fungi</taxon>
        <taxon>Dikarya</taxon>
        <taxon>Basidiomycota</taxon>
        <taxon>Agaricomycotina</taxon>
        <taxon>Tremellomycetes</taxon>
        <taxon>Tremellales</taxon>
        <taxon>Cryptococcaceae</taxon>
        <taxon>Cryptococcus</taxon>
        <taxon>Cryptococcus neoformans species complex</taxon>
    </lineage>
</organism>
<comment type="caution">
    <text evidence="1">The sequence shown here is derived from an EMBL/GenBank/DDBJ whole genome shotgun (WGS) entry which is preliminary data.</text>
</comment>
<dbReference type="Proteomes" id="UP000199727">
    <property type="component" value="Unassembled WGS sequence"/>
</dbReference>
<gene>
    <name evidence="1" type="ORF">C361_04192</name>
</gene>
<dbReference type="EMBL" id="AMKT01000050">
    <property type="protein sequence ID" value="OXG19251.1"/>
    <property type="molecule type" value="Genomic_DNA"/>
</dbReference>
<accession>A0A854QBG7</accession>
<evidence type="ECO:0000313" key="2">
    <source>
        <dbReference type="Proteomes" id="UP000199727"/>
    </source>
</evidence>
<proteinExistence type="predicted"/>
<sequence length="203" mass="22852">MPVLIPQLEPPKDADPVAAATTQLLEQVRAMTEWYTNGDSSPSSFIDFAGYRQLQEWAKNPEALNVIDKVLQTRLGLSFPYNQKALILVQLIPEDKLAPYAALLKPLIESSPVSTSSYTYAIPLTTTLATSLHSLADGQAKKAEAKKKEDEEKMKWDLWSEVYGKSRADWVGLPEDNGGVKWGWWVWESIEAEEWWKDRNIGG</sequence>
<dbReference type="AlphaFoldDB" id="A0A854QBG7"/>
<reference evidence="1 2" key="1">
    <citation type="submission" date="2017-06" db="EMBL/GenBank/DDBJ databases">
        <title>Global population genomics of the pathogenic fungus Cryptococcus neoformans var. grubii.</title>
        <authorList>
            <person name="Cuomo C."/>
            <person name="Litvintseva A."/>
            <person name="Chen Y."/>
            <person name="Young S."/>
            <person name="Zeng Q."/>
            <person name="Chapman S."/>
            <person name="Gujja S."/>
            <person name="Saif S."/>
            <person name="Birren B."/>
        </authorList>
    </citation>
    <scope>NUCLEOTIDE SEQUENCE [LARGE SCALE GENOMIC DNA]</scope>
    <source>
        <strain evidence="1 2">Tu259-1</strain>
    </source>
</reference>
<dbReference type="OrthoDB" id="2562093at2759"/>
<name>A0A854QBG7_CRYNE</name>